<reference evidence="2 3" key="1">
    <citation type="journal article" date="2019" name="Int. J. Syst. Evol. Microbiol.">
        <title>The Global Catalogue of Microorganisms (GCM) 10K type strain sequencing project: providing services to taxonomists for standard genome sequencing and annotation.</title>
        <authorList>
            <consortium name="The Broad Institute Genomics Platform"/>
            <consortium name="The Broad Institute Genome Sequencing Center for Infectious Disease"/>
            <person name="Wu L."/>
            <person name="Ma J."/>
        </authorList>
    </citation>
    <scope>NUCLEOTIDE SEQUENCE [LARGE SCALE GENOMIC DNA]</scope>
    <source>
        <strain evidence="2 3">JCM 10649</strain>
    </source>
</reference>
<proteinExistence type="predicted"/>
<keyword evidence="3" id="KW-1185">Reference proteome</keyword>
<accession>A0ABN1BA58</accession>
<evidence type="ECO:0000259" key="1">
    <source>
        <dbReference type="SMART" id="SM00923"/>
    </source>
</evidence>
<dbReference type="SUPFAM" id="SSF160582">
    <property type="entry name" value="MbtH-like"/>
    <property type="match status" value="1"/>
</dbReference>
<evidence type="ECO:0000313" key="3">
    <source>
        <dbReference type="Proteomes" id="UP001499895"/>
    </source>
</evidence>
<organism evidence="2 3">
    <name type="scientific">Streptomyces stramineus</name>
    <dbReference type="NCBI Taxonomy" id="173861"/>
    <lineage>
        <taxon>Bacteria</taxon>
        <taxon>Bacillati</taxon>
        <taxon>Actinomycetota</taxon>
        <taxon>Actinomycetes</taxon>
        <taxon>Kitasatosporales</taxon>
        <taxon>Streptomycetaceae</taxon>
        <taxon>Streptomyces</taxon>
    </lineage>
</organism>
<dbReference type="Gene3D" id="3.90.820.10">
    <property type="entry name" value="Structural Genomics, Unknown Function 30-nov-00 1gh9 Mol_id"/>
    <property type="match status" value="1"/>
</dbReference>
<evidence type="ECO:0000313" key="2">
    <source>
        <dbReference type="EMBL" id="GAA0493398.1"/>
    </source>
</evidence>
<dbReference type="SMART" id="SM00923">
    <property type="entry name" value="MbtH"/>
    <property type="match status" value="1"/>
</dbReference>
<dbReference type="InterPro" id="IPR038020">
    <property type="entry name" value="MbtH-like_sf"/>
</dbReference>
<name>A0ABN1BA58_9ACTN</name>
<gene>
    <name evidence="2" type="ORF">GCM10009544_62260</name>
</gene>
<dbReference type="Pfam" id="PF03621">
    <property type="entry name" value="MbtH"/>
    <property type="match status" value="1"/>
</dbReference>
<dbReference type="PANTHER" id="PTHR38444">
    <property type="entry name" value="ENTEROBACTIN BIOSYNTHESIS PROTEIN YBDZ"/>
    <property type="match status" value="1"/>
</dbReference>
<dbReference type="InterPro" id="IPR005153">
    <property type="entry name" value="MbtH-like_dom"/>
</dbReference>
<feature type="domain" description="MbtH-like" evidence="1">
    <location>
        <begin position="6"/>
        <end position="56"/>
    </location>
</feature>
<protein>
    <recommendedName>
        <fullName evidence="1">MbtH-like domain-containing protein</fullName>
    </recommendedName>
</protein>
<dbReference type="PANTHER" id="PTHR38444:SF1">
    <property type="entry name" value="ENTEROBACTIN BIOSYNTHESIS PROTEIN YBDZ"/>
    <property type="match status" value="1"/>
</dbReference>
<dbReference type="Proteomes" id="UP001499895">
    <property type="component" value="Unassembled WGS sequence"/>
</dbReference>
<dbReference type="EMBL" id="BAAAHB010000134">
    <property type="protein sequence ID" value="GAA0493398.1"/>
    <property type="molecule type" value="Genomic_DNA"/>
</dbReference>
<comment type="caution">
    <text evidence="2">The sequence shown here is derived from an EMBL/GenBank/DDBJ whole genome shotgun (WGS) entry which is preliminary data.</text>
</comment>
<dbReference type="InterPro" id="IPR037407">
    <property type="entry name" value="MLP_fam"/>
</dbReference>
<sequence>MTETAPAQQTTEPTYHVVVNDEEQYSIWPTDQDMPAGWRATGTDGTKEECLSHIDEVWTDMRPRSLREAMLADEAAGDGATPPAPDPEPEGPGLVDRLCAGDHPVEVVLRPESTPAALREAVDRGYVFLRFTDTRGGTELGVRLDPAATSLDGGDLTAGTGHIEVAGVLSLDFEEVRCRARVDLADLTGRGGLERVTGA</sequence>